<evidence type="ECO:0000256" key="2">
    <source>
        <dbReference type="RuleBase" id="RU362097"/>
    </source>
</evidence>
<dbReference type="PANTHER" id="PTHR30203:SF32">
    <property type="entry name" value="CATION EFFLUX SYSTEM PROTEIN CUSC"/>
    <property type="match status" value="1"/>
</dbReference>
<dbReference type="Gene3D" id="2.20.200.10">
    <property type="entry name" value="Outer membrane efflux proteins (OEP)"/>
    <property type="match status" value="1"/>
</dbReference>
<keyword evidence="2" id="KW-0449">Lipoprotein</keyword>
<comment type="similarity">
    <text evidence="1 2">Belongs to the outer membrane factor (OMF) (TC 1.B.17) family.</text>
</comment>
<name>A0AA87QDA7_RHIRH</name>
<dbReference type="Proteomes" id="UP000026941">
    <property type="component" value="Unassembled WGS sequence"/>
</dbReference>
<dbReference type="GO" id="GO:0005886">
    <property type="term" value="C:plasma membrane"/>
    <property type="evidence" value="ECO:0007669"/>
    <property type="project" value="UniProtKB-SubCell"/>
</dbReference>
<comment type="caution">
    <text evidence="3">The sequence shown here is derived from an EMBL/GenBank/DDBJ whole genome shotgun (WGS) entry which is preliminary data.</text>
</comment>
<dbReference type="Gene3D" id="1.20.1600.10">
    <property type="entry name" value="Outer membrane efflux proteins (OEP)"/>
    <property type="match status" value="1"/>
</dbReference>
<dbReference type="EMBL" id="BAYX01000005">
    <property type="protein sequence ID" value="GAJ93353.1"/>
    <property type="molecule type" value="Genomic_DNA"/>
</dbReference>
<keyword evidence="2" id="KW-1134">Transmembrane beta strand</keyword>
<dbReference type="InterPro" id="IPR003423">
    <property type="entry name" value="OMP_efflux"/>
</dbReference>
<proteinExistence type="inferred from homology"/>
<sequence length="502" mass="53550">MSVLHSTQHARPARRTSKFIPLAAVLCCTTILTSCVVGPDYEKPNVALPSRWSGQASSKTATSPNLTEWWKQFRDPTLNALIEEAVQTNLDVATAKAKIREARATYREQKGTLLPTVEGTASATRNRVAASDGAAASVYNEFQPGFDASWELDLFGGNKRSAEAARYGVDAAEEDLRDTLVTLVGDVTTYYVQAREYQALRDLAKRTAVSQRKTAALTQEEFAAGTVTGVDAANANGEASSTEADIPTYQISYAQSVHKLAVLLGKPPAALDERLKATAAIPQPPLKVSTGIPANILTSRPDVRLAERQLAQYTAKIGVAEANRYPSISLTGSITSSATDLADLGRKSTIGWAFGPTLTVPIFQGGQLKAAVDVAKAERDQYYIAYQAAVLTAMQDVENAIVSLTQEKIKNAKLVSSASSYRTAADLSRQLNKAGATDFLNVLDAERSLYSAESSLIQSKAAIATDYISLHKALGGGWDGAIDSSKPAVVDTGSPIRLRSSS</sequence>
<comment type="subcellular location">
    <subcellularLocation>
        <location evidence="2">Cell membrane</location>
        <topology evidence="2">Lipid-anchor</topology>
    </subcellularLocation>
</comment>
<accession>A0AA87QDA7</accession>
<dbReference type="NCBIfam" id="TIGR01845">
    <property type="entry name" value="outer_NodT"/>
    <property type="match status" value="1"/>
</dbReference>
<dbReference type="PANTHER" id="PTHR30203">
    <property type="entry name" value="OUTER MEMBRANE CATION EFFLUX PROTEIN"/>
    <property type="match status" value="1"/>
</dbReference>
<keyword evidence="2" id="KW-0812">Transmembrane</keyword>
<dbReference type="Pfam" id="PF02321">
    <property type="entry name" value="OEP"/>
    <property type="match status" value="2"/>
</dbReference>
<gene>
    <name evidence="3" type="ORF">RRH01S_05_04280</name>
</gene>
<evidence type="ECO:0000313" key="4">
    <source>
        <dbReference type="Proteomes" id="UP000026941"/>
    </source>
</evidence>
<protein>
    <submittedName>
        <fullName evidence="3">Efflux system protein</fullName>
    </submittedName>
</protein>
<dbReference type="GO" id="GO:0015562">
    <property type="term" value="F:efflux transmembrane transporter activity"/>
    <property type="evidence" value="ECO:0007669"/>
    <property type="project" value="InterPro"/>
</dbReference>
<evidence type="ECO:0000313" key="3">
    <source>
        <dbReference type="EMBL" id="GAJ93353.1"/>
    </source>
</evidence>
<keyword evidence="2" id="KW-0472">Membrane</keyword>
<organism evidence="3 4">
    <name type="scientific">Rhizobium rhizogenes NBRC 13257</name>
    <dbReference type="NCBI Taxonomy" id="1220581"/>
    <lineage>
        <taxon>Bacteria</taxon>
        <taxon>Pseudomonadati</taxon>
        <taxon>Pseudomonadota</taxon>
        <taxon>Alphaproteobacteria</taxon>
        <taxon>Hyphomicrobiales</taxon>
        <taxon>Rhizobiaceae</taxon>
        <taxon>Rhizobium/Agrobacterium group</taxon>
        <taxon>Rhizobium</taxon>
    </lineage>
</organism>
<evidence type="ECO:0000256" key="1">
    <source>
        <dbReference type="ARBA" id="ARBA00007613"/>
    </source>
</evidence>
<reference evidence="3 4" key="1">
    <citation type="submission" date="2014-05" db="EMBL/GenBank/DDBJ databases">
        <title>Whole genome shotgun sequence of Rhizobium rhizogenes NBRC 13257.</title>
        <authorList>
            <person name="Katano-Makiyama Y."/>
            <person name="Hosoyama A."/>
            <person name="Hashimoto M."/>
            <person name="Hosoyama Y."/>
            <person name="Noguchi M."/>
            <person name="Tsuchikane K."/>
            <person name="Kimura A."/>
            <person name="Ohji S."/>
            <person name="Ichikawa N."/>
            <person name="Yamazoe A."/>
            <person name="Fujita N."/>
        </authorList>
    </citation>
    <scope>NUCLEOTIDE SEQUENCE [LARGE SCALE GENOMIC DNA]</scope>
    <source>
        <strain evidence="3 4">NBRC 13257</strain>
    </source>
</reference>
<dbReference type="AlphaFoldDB" id="A0AA87QDA7"/>
<dbReference type="GeneID" id="86852195"/>
<dbReference type="SUPFAM" id="SSF56954">
    <property type="entry name" value="Outer membrane efflux proteins (OEP)"/>
    <property type="match status" value="1"/>
</dbReference>
<keyword evidence="2" id="KW-0564">Palmitate</keyword>
<dbReference type="RefSeq" id="WP_015917677.1">
    <property type="nucleotide sequence ID" value="NZ_BAYX01000005.1"/>
</dbReference>
<dbReference type="InterPro" id="IPR010131">
    <property type="entry name" value="MdtP/NodT-like"/>
</dbReference>